<feature type="modified residue" description="4-aspartylphosphate" evidence="15">
    <location>
        <position position="948"/>
    </location>
</feature>
<feature type="domain" description="PAC" evidence="21">
    <location>
        <begin position="471"/>
        <end position="523"/>
    </location>
</feature>
<feature type="transmembrane region" description="Helical" evidence="16">
    <location>
        <begin position="190"/>
        <end position="211"/>
    </location>
</feature>
<dbReference type="InterPro" id="IPR013767">
    <property type="entry name" value="PAS_fold"/>
</dbReference>
<dbReference type="PROSITE" id="PS50109">
    <property type="entry name" value="HIS_KIN"/>
    <property type="match status" value="1"/>
</dbReference>
<dbReference type="Proteomes" id="UP001501788">
    <property type="component" value="Unassembled WGS sequence"/>
</dbReference>
<dbReference type="SMART" id="SM00448">
    <property type="entry name" value="REC"/>
    <property type="match status" value="1"/>
</dbReference>
<dbReference type="InterPro" id="IPR005467">
    <property type="entry name" value="His_kinase_dom"/>
</dbReference>
<evidence type="ECO:0000256" key="8">
    <source>
        <dbReference type="ARBA" id="ARBA00022692"/>
    </source>
</evidence>
<sequence>MLDHFFLTQAAAPPWLWAEHQPGLVALSVAMAVLASVLALQMATLARRADPGLMRQIAQGSGALALGAGIWAMHFIGMLAFSVCSRGNFDAGTTVASMVPSVLASWLALQLLMREHITRAALLTGGVFVGAGIGAMHYIGMAASEWMPFMRYDPWMFAASVVVAVLLATLALWVRFGLEKVVRWSRLRLNAAAGLVMGLAISGMHYTGMAALRFTEVPTDNGAGAGAGSTLAIGIAAVMVVIGMLVVAINVGLRYRKMFLQVRQSESRLRAIADTAADGIVTIDVRGTMLSLNPAAERILGWRASEAVGRHVGMLMPEPERSRHDSFVQRFLAGSGVGIAGGEGRELLALHRDGSLVPIRLSVGRVQLDGDPVFVGFLTDLRQRRAMERELERSEQQLRSLIGNIPGVTFRCQNNANWDMLFISDAVTTLTGWEPADFLKGSINFTQLTHPDEVDRLQLAVSAAISERRSYHVEFRITDRQGRLRWVSESGRPVLDDAGQVQWIDGVIMDTTELKQYSAVFESTVRAIDRALAVIEFDMEGNVLTANPNFLALMGYTLDEVVGQPHALFCLPDYAGSEAHQHLWQRLRQGELDGGEYQRQAKGGRTVWIQATYNPIFDAEGRPFKVVKFATDLSQRRAMEQELRTAKDRAEQAAAARSTFLANMSHEIRTPMNAIIGFTETLLDSALAPEQRRHLGTVHHAARSMLRLLNDILDTAKLEKGAVELETADFSIHESCEQILASLRIQAGRKGLDLRFVCSETVPPYVRGDAMRVQQILLNLLGNAVKFTEKGHILLRLDYQEDLLIAEVEDTGIGIAAEQLQKIFDPFAQADASTTRRFGGTGLGTTIARQLAELMGGRIEVRSTPGAGTVFTVRLPLPRGQAPDTQPSGTGSLALPPLRVLAVDDVPHNLELLQIHLARGQHHVTVARDGEEAVQAFQEDRFDIVLMDLHMPGVDGLEATRRIRTLERSQHRKPTAVIALSASVLEQDRRNARAAGMDGFANKPLEPARLMQEIARVLGHGEWATPAEGSAQQPGTPPEALYPTPAPEPAKPGTDAVDWSQGMRLWGAMTPLRDALQRFLRDHASAPAAMRHLLETQDLVGLRSLAHRLHGAAGNLAMPGLRSLLGAIEGAIEHRDTSVLEPMVSQLEPELVRVRKALEAEVRSAASPAPADSPALQALSPRDREDALEALRALSTALKRSELDAAPLQTLLQLLPPDATRHLQDALDAFDFDTALVVLQSLSRLIAQDMTEPTP</sequence>
<feature type="modified residue" description="Phosphohistidine" evidence="14">
    <location>
        <position position="1107"/>
    </location>
</feature>
<dbReference type="SMART" id="SM00091">
    <property type="entry name" value="PAS"/>
    <property type="match status" value="3"/>
</dbReference>
<name>A0ABP8LCA0_9BURK</name>
<evidence type="ECO:0000256" key="17">
    <source>
        <dbReference type="SAM" id="MobiDB-lite"/>
    </source>
</evidence>
<evidence type="ECO:0000259" key="21">
    <source>
        <dbReference type="PROSITE" id="PS50113"/>
    </source>
</evidence>
<dbReference type="SMART" id="SM00387">
    <property type="entry name" value="HATPase_c"/>
    <property type="match status" value="1"/>
</dbReference>
<dbReference type="Pfam" id="PF01627">
    <property type="entry name" value="Hpt"/>
    <property type="match status" value="1"/>
</dbReference>
<dbReference type="InterPro" id="IPR000014">
    <property type="entry name" value="PAS"/>
</dbReference>
<dbReference type="InterPro" id="IPR003594">
    <property type="entry name" value="HATPase_dom"/>
</dbReference>
<dbReference type="EC" id="2.7.13.3" evidence="3"/>
<evidence type="ECO:0000256" key="13">
    <source>
        <dbReference type="ARBA" id="ARBA00023136"/>
    </source>
</evidence>
<comment type="catalytic activity">
    <reaction evidence="1">
        <text>ATP + protein L-histidine = ADP + protein N-phospho-L-histidine.</text>
        <dbReference type="EC" id="2.7.13.3"/>
    </reaction>
</comment>
<gene>
    <name evidence="24" type="ORF">GCM10023090_22050</name>
</gene>
<feature type="transmembrane region" description="Helical" evidence="16">
    <location>
        <begin position="95"/>
        <end position="113"/>
    </location>
</feature>
<dbReference type="PANTHER" id="PTHR43047">
    <property type="entry name" value="TWO-COMPONENT HISTIDINE PROTEIN KINASE"/>
    <property type="match status" value="1"/>
</dbReference>
<evidence type="ECO:0000256" key="5">
    <source>
        <dbReference type="ARBA" id="ARBA00022519"/>
    </source>
</evidence>
<evidence type="ECO:0000313" key="24">
    <source>
        <dbReference type="EMBL" id="GAA4426283.1"/>
    </source>
</evidence>
<evidence type="ECO:0000259" key="20">
    <source>
        <dbReference type="PROSITE" id="PS50112"/>
    </source>
</evidence>
<evidence type="ECO:0000256" key="14">
    <source>
        <dbReference type="PROSITE-ProRule" id="PRU00110"/>
    </source>
</evidence>
<keyword evidence="10" id="KW-0547">Nucleotide-binding</keyword>
<keyword evidence="11 16" id="KW-1133">Transmembrane helix</keyword>
<feature type="transmembrane region" description="Helical" evidence="16">
    <location>
        <begin position="23"/>
        <end position="43"/>
    </location>
</feature>
<dbReference type="InterPro" id="IPR008207">
    <property type="entry name" value="Sig_transdc_His_kin_Hpt_dom"/>
</dbReference>
<dbReference type="CDD" id="cd00130">
    <property type="entry name" value="PAS"/>
    <property type="match status" value="3"/>
</dbReference>
<dbReference type="SUPFAM" id="SSF55874">
    <property type="entry name" value="ATPase domain of HSP90 chaperone/DNA topoisomerase II/histidine kinase"/>
    <property type="match status" value="1"/>
</dbReference>
<keyword evidence="25" id="KW-1185">Reference proteome</keyword>
<evidence type="ECO:0000256" key="12">
    <source>
        <dbReference type="ARBA" id="ARBA00023012"/>
    </source>
</evidence>
<feature type="domain" description="Histidine kinase" evidence="18">
    <location>
        <begin position="663"/>
        <end position="879"/>
    </location>
</feature>
<evidence type="ECO:0000256" key="3">
    <source>
        <dbReference type="ARBA" id="ARBA00012438"/>
    </source>
</evidence>
<dbReference type="EMBL" id="BAABEX010000024">
    <property type="protein sequence ID" value="GAA4426283.1"/>
    <property type="molecule type" value="Genomic_DNA"/>
</dbReference>
<keyword evidence="6 15" id="KW-0597">Phosphoprotein</keyword>
<dbReference type="Pfam" id="PF08447">
    <property type="entry name" value="PAS_3"/>
    <property type="match status" value="2"/>
</dbReference>
<evidence type="ECO:0000256" key="16">
    <source>
        <dbReference type="PROSITE-ProRule" id="PRU00244"/>
    </source>
</evidence>
<dbReference type="CDD" id="cd00082">
    <property type="entry name" value="HisKA"/>
    <property type="match status" value="1"/>
</dbReference>
<dbReference type="Gene3D" id="3.30.565.10">
    <property type="entry name" value="Histidine kinase-like ATPase, C-terminal domain"/>
    <property type="match status" value="1"/>
</dbReference>
<dbReference type="InterPro" id="IPR011006">
    <property type="entry name" value="CheY-like_superfamily"/>
</dbReference>
<feature type="domain" description="Response regulatory" evidence="19">
    <location>
        <begin position="899"/>
        <end position="1018"/>
    </location>
</feature>
<feature type="transmembrane region" description="Helical" evidence="16">
    <location>
        <begin position="63"/>
        <end position="83"/>
    </location>
</feature>
<evidence type="ECO:0000256" key="9">
    <source>
        <dbReference type="ARBA" id="ARBA00022777"/>
    </source>
</evidence>
<dbReference type="SUPFAM" id="SSF47384">
    <property type="entry name" value="Homodimeric domain of signal transducing histidine kinase"/>
    <property type="match status" value="1"/>
</dbReference>
<feature type="domain" description="HPt" evidence="22">
    <location>
        <begin position="1068"/>
        <end position="1161"/>
    </location>
</feature>
<keyword evidence="4" id="KW-1003">Cell membrane</keyword>
<dbReference type="SMART" id="SM00086">
    <property type="entry name" value="PAC"/>
    <property type="match status" value="3"/>
</dbReference>
<feature type="domain" description="PAS" evidence="20">
    <location>
        <begin position="265"/>
        <end position="335"/>
    </location>
</feature>
<dbReference type="Pfam" id="PF03707">
    <property type="entry name" value="MHYT"/>
    <property type="match status" value="3"/>
</dbReference>
<evidence type="ECO:0000256" key="10">
    <source>
        <dbReference type="ARBA" id="ARBA00022840"/>
    </source>
</evidence>
<comment type="subcellular location">
    <subcellularLocation>
        <location evidence="2">Cell inner membrane</location>
        <topology evidence="2">Multi-pass membrane protein</topology>
    </subcellularLocation>
</comment>
<protein>
    <recommendedName>
        <fullName evidence="3">histidine kinase</fullName>
        <ecNumber evidence="3">2.7.13.3</ecNumber>
    </recommendedName>
</protein>
<dbReference type="CDD" id="cd16922">
    <property type="entry name" value="HATPase_EvgS-ArcB-TorS-like"/>
    <property type="match status" value="1"/>
</dbReference>
<feature type="domain" description="PAS" evidence="20">
    <location>
        <begin position="534"/>
        <end position="564"/>
    </location>
</feature>
<dbReference type="Pfam" id="PF00989">
    <property type="entry name" value="PAS"/>
    <property type="match status" value="1"/>
</dbReference>
<reference evidence="25" key="1">
    <citation type="journal article" date="2019" name="Int. J. Syst. Evol. Microbiol.">
        <title>The Global Catalogue of Microorganisms (GCM) 10K type strain sequencing project: providing services to taxonomists for standard genome sequencing and annotation.</title>
        <authorList>
            <consortium name="The Broad Institute Genomics Platform"/>
            <consortium name="The Broad Institute Genome Sequencing Center for Infectious Disease"/>
            <person name="Wu L."/>
            <person name="Ma J."/>
        </authorList>
    </citation>
    <scope>NUCLEOTIDE SEQUENCE [LARGE SCALE GENOMIC DNA]</scope>
    <source>
        <strain evidence="25">JCM 31890</strain>
    </source>
</reference>
<dbReference type="Pfam" id="PF00512">
    <property type="entry name" value="HisKA"/>
    <property type="match status" value="1"/>
</dbReference>
<accession>A0ABP8LCA0</accession>
<dbReference type="Gene3D" id="3.30.450.20">
    <property type="entry name" value="PAS domain"/>
    <property type="match status" value="3"/>
</dbReference>
<keyword evidence="7" id="KW-0808">Transferase</keyword>
<comment type="caution">
    <text evidence="24">The sequence shown here is derived from an EMBL/GenBank/DDBJ whole genome shotgun (WGS) entry which is preliminary data.</text>
</comment>
<dbReference type="PROSITE" id="PS50894">
    <property type="entry name" value="HPT"/>
    <property type="match status" value="1"/>
</dbReference>
<keyword evidence="13 16" id="KW-0472">Membrane</keyword>
<dbReference type="SUPFAM" id="SSF52172">
    <property type="entry name" value="CheY-like"/>
    <property type="match status" value="1"/>
</dbReference>
<dbReference type="SMART" id="SM00388">
    <property type="entry name" value="HisKA"/>
    <property type="match status" value="1"/>
</dbReference>
<keyword evidence="5" id="KW-0997">Cell inner membrane</keyword>
<dbReference type="InterPro" id="IPR004358">
    <property type="entry name" value="Sig_transdc_His_kin-like_C"/>
</dbReference>
<keyword evidence="10" id="KW-0067">ATP-binding</keyword>
<dbReference type="PROSITE" id="PS50113">
    <property type="entry name" value="PAC"/>
    <property type="match status" value="2"/>
</dbReference>
<dbReference type="PANTHER" id="PTHR43047:SF64">
    <property type="entry name" value="HISTIDINE KINASE CONTAINING CHEY-HOMOLOGOUS RECEIVER DOMAIN AND PAS DOMAIN-RELATED"/>
    <property type="match status" value="1"/>
</dbReference>
<evidence type="ECO:0000256" key="2">
    <source>
        <dbReference type="ARBA" id="ARBA00004429"/>
    </source>
</evidence>
<evidence type="ECO:0000313" key="25">
    <source>
        <dbReference type="Proteomes" id="UP001501788"/>
    </source>
</evidence>
<dbReference type="NCBIfam" id="TIGR00229">
    <property type="entry name" value="sensory_box"/>
    <property type="match status" value="3"/>
</dbReference>
<dbReference type="Gene3D" id="1.20.120.160">
    <property type="entry name" value="HPT domain"/>
    <property type="match status" value="1"/>
</dbReference>
<dbReference type="CDD" id="cd17546">
    <property type="entry name" value="REC_hyHK_CKI1_RcsC-like"/>
    <property type="match status" value="1"/>
</dbReference>
<keyword evidence="8 16" id="KW-0812">Transmembrane</keyword>
<dbReference type="InterPro" id="IPR000700">
    <property type="entry name" value="PAS-assoc_C"/>
</dbReference>
<dbReference type="InterPro" id="IPR005330">
    <property type="entry name" value="MHYT_dom"/>
</dbReference>
<evidence type="ECO:0000256" key="7">
    <source>
        <dbReference type="ARBA" id="ARBA00022679"/>
    </source>
</evidence>
<dbReference type="Pfam" id="PF00072">
    <property type="entry name" value="Response_reg"/>
    <property type="match status" value="1"/>
</dbReference>
<dbReference type="Gene3D" id="3.40.50.2300">
    <property type="match status" value="1"/>
</dbReference>
<dbReference type="InterPro" id="IPR035965">
    <property type="entry name" value="PAS-like_dom_sf"/>
</dbReference>
<dbReference type="PRINTS" id="PR00344">
    <property type="entry name" value="BCTRLSENSOR"/>
</dbReference>
<feature type="domain" description="MHYT" evidence="23">
    <location>
        <begin position="20"/>
        <end position="215"/>
    </location>
</feature>
<dbReference type="InterPro" id="IPR036097">
    <property type="entry name" value="HisK_dim/P_sf"/>
</dbReference>
<evidence type="ECO:0000256" key="15">
    <source>
        <dbReference type="PROSITE-ProRule" id="PRU00169"/>
    </source>
</evidence>
<dbReference type="PROSITE" id="PS50112">
    <property type="entry name" value="PAS"/>
    <property type="match status" value="3"/>
</dbReference>
<dbReference type="SUPFAM" id="SSF55785">
    <property type="entry name" value="PYP-like sensor domain (PAS domain)"/>
    <property type="match status" value="3"/>
</dbReference>
<feature type="domain" description="PAS" evidence="20">
    <location>
        <begin position="394"/>
        <end position="468"/>
    </location>
</feature>
<dbReference type="PROSITE" id="PS50110">
    <property type="entry name" value="RESPONSE_REGULATORY"/>
    <property type="match status" value="1"/>
</dbReference>
<dbReference type="PROSITE" id="PS50924">
    <property type="entry name" value="MHYT"/>
    <property type="match status" value="1"/>
</dbReference>
<dbReference type="InterPro" id="IPR003661">
    <property type="entry name" value="HisK_dim/P_dom"/>
</dbReference>
<feature type="transmembrane region" description="Helical" evidence="16">
    <location>
        <begin position="231"/>
        <end position="253"/>
    </location>
</feature>
<feature type="domain" description="PAC" evidence="21">
    <location>
        <begin position="593"/>
        <end position="645"/>
    </location>
</feature>
<evidence type="ECO:0000259" key="22">
    <source>
        <dbReference type="PROSITE" id="PS50894"/>
    </source>
</evidence>
<dbReference type="InterPro" id="IPR001789">
    <property type="entry name" value="Sig_transdc_resp-reg_receiver"/>
</dbReference>
<dbReference type="InterPro" id="IPR036641">
    <property type="entry name" value="HPT_dom_sf"/>
</dbReference>
<dbReference type="Pfam" id="PF02518">
    <property type="entry name" value="HATPase_c"/>
    <property type="match status" value="1"/>
</dbReference>
<keyword evidence="9" id="KW-0418">Kinase</keyword>
<dbReference type="RefSeq" id="WP_345064789.1">
    <property type="nucleotide sequence ID" value="NZ_BAABEX010000024.1"/>
</dbReference>
<evidence type="ECO:0000256" key="1">
    <source>
        <dbReference type="ARBA" id="ARBA00000085"/>
    </source>
</evidence>
<evidence type="ECO:0000259" key="19">
    <source>
        <dbReference type="PROSITE" id="PS50110"/>
    </source>
</evidence>
<evidence type="ECO:0000256" key="11">
    <source>
        <dbReference type="ARBA" id="ARBA00022989"/>
    </source>
</evidence>
<evidence type="ECO:0000256" key="6">
    <source>
        <dbReference type="ARBA" id="ARBA00022553"/>
    </source>
</evidence>
<feature type="transmembrane region" description="Helical" evidence="16">
    <location>
        <begin position="120"/>
        <end position="143"/>
    </location>
</feature>
<dbReference type="SUPFAM" id="SSF47226">
    <property type="entry name" value="Histidine-containing phosphotransfer domain, HPT domain"/>
    <property type="match status" value="1"/>
</dbReference>
<evidence type="ECO:0000259" key="18">
    <source>
        <dbReference type="PROSITE" id="PS50109"/>
    </source>
</evidence>
<proteinExistence type="predicted"/>
<keyword evidence="12" id="KW-0902">Two-component regulatory system</keyword>
<dbReference type="InterPro" id="IPR001610">
    <property type="entry name" value="PAC"/>
</dbReference>
<dbReference type="InterPro" id="IPR036890">
    <property type="entry name" value="HATPase_C_sf"/>
</dbReference>
<organism evidence="24 25">
    <name type="scientific">Acidovorax lacteus</name>
    <dbReference type="NCBI Taxonomy" id="1924988"/>
    <lineage>
        <taxon>Bacteria</taxon>
        <taxon>Pseudomonadati</taxon>
        <taxon>Pseudomonadota</taxon>
        <taxon>Betaproteobacteria</taxon>
        <taxon>Burkholderiales</taxon>
        <taxon>Comamonadaceae</taxon>
        <taxon>Acidovorax</taxon>
    </lineage>
</organism>
<dbReference type="InterPro" id="IPR013655">
    <property type="entry name" value="PAS_fold_3"/>
</dbReference>
<dbReference type="Gene3D" id="1.10.287.130">
    <property type="match status" value="1"/>
</dbReference>
<evidence type="ECO:0000256" key="4">
    <source>
        <dbReference type="ARBA" id="ARBA00022475"/>
    </source>
</evidence>
<feature type="region of interest" description="Disordered" evidence="17">
    <location>
        <begin position="1025"/>
        <end position="1055"/>
    </location>
</feature>
<evidence type="ECO:0000259" key="23">
    <source>
        <dbReference type="PROSITE" id="PS50924"/>
    </source>
</evidence>
<feature type="transmembrane region" description="Helical" evidence="16">
    <location>
        <begin position="155"/>
        <end position="178"/>
    </location>
</feature>